<protein>
    <submittedName>
        <fullName evidence="1">HAD-IB family hydrolase</fullName>
    </submittedName>
</protein>
<dbReference type="SUPFAM" id="SSF56784">
    <property type="entry name" value="HAD-like"/>
    <property type="match status" value="1"/>
</dbReference>
<dbReference type="NCBIfam" id="TIGR01490">
    <property type="entry name" value="HAD-SF-IB-hyp1"/>
    <property type="match status" value="1"/>
</dbReference>
<sequence length="211" mass="24690">MSKEILALFDFCETLTNFQTLDRYLPLAGSKNINYTQSKNLARRERFQRENLPYPRYEWLIDLDVDLAEEIAQEFVYTDVMANLNQNVMDRLFWHQDEGHTIVIVSGGLTIYIKEFARIYNIENIVAVDLEIYKNKLTGNIDGIHTMQERKLYKLAQKFNLKQFDLKNSYAYSDCVSDIPLLSLVGNPNVIECGKDLQWARILGFNILLKY</sequence>
<dbReference type="GO" id="GO:0016787">
    <property type="term" value="F:hydrolase activity"/>
    <property type="evidence" value="ECO:0007669"/>
    <property type="project" value="UniProtKB-KW"/>
</dbReference>
<comment type="caution">
    <text evidence="1">The sequence shown here is derived from an EMBL/GenBank/DDBJ whole genome shotgun (WGS) entry which is preliminary data.</text>
</comment>
<accession>A0A2U0QLV4</accession>
<organism evidence="1 3">
    <name type="scientific">Campylobacter jejuni</name>
    <dbReference type="NCBI Taxonomy" id="197"/>
    <lineage>
        <taxon>Bacteria</taxon>
        <taxon>Pseudomonadati</taxon>
        <taxon>Campylobacterota</taxon>
        <taxon>Epsilonproteobacteria</taxon>
        <taxon>Campylobacterales</taxon>
        <taxon>Campylobacteraceae</taxon>
        <taxon>Campylobacter</taxon>
    </lineage>
</organism>
<keyword evidence="1" id="KW-0378">Hydrolase</keyword>
<dbReference type="InterPro" id="IPR006385">
    <property type="entry name" value="HAD_hydro_SerB1"/>
</dbReference>
<evidence type="ECO:0000313" key="2">
    <source>
        <dbReference type="EMBL" id="RTI48248.1"/>
    </source>
</evidence>
<dbReference type="AlphaFoldDB" id="A0A2U0QLV4"/>
<gene>
    <name evidence="1" type="ORF">C1418_09260</name>
    <name evidence="2" type="ORF">C3I27_04950</name>
</gene>
<reference evidence="1 3" key="2">
    <citation type="submission" date="2018-05" db="EMBL/GenBank/DDBJ databases">
        <authorList>
            <consortium name="PulseNet: The National Subtyping Network for Foodborne Disease Surveillance"/>
            <person name="Tarr C.L."/>
            <person name="Trees E."/>
            <person name="Katz L.S."/>
            <person name="Carleton-Romer H.A."/>
            <person name="Stroika S."/>
            <person name="Kucerova Z."/>
            <person name="Roache K.F."/>
            <person name="Sabol A.L."/>
            <person name="Besser J."/>
            <person name="Gerner-Smidt P."/>
        </authorList>
    </citation>
    <scope>NUCLEOTIDE SEQUENCE [LARGE SCALE GENOMIC DNA]</scope>
    <source>
        <strain evidence="1 3">PNUSAC003589</strain>
    </source>
</reference>
<dbReference type="Proteomes" id="UP000410873">
    <property type="component" value="Unassembled WGS sequence"/>
</dbReference>
<dbReference type="SMR" id="A0A2U0QLV4"/>
<dbReference type="InterPro" id="IPR050582">
    <property type="entry name" value="HAD-like_SerB"/>
</dbReference>
<dbReference type="PANTHER" id="PTHR43344">
    <property type="entry name" value="PHOSPHOSERINE PHOSPHATASE"/>
    <property type="match status" value="1"/>
</dbReference>
<dbReference type="Gene3D" id="1.20.1440.100">
    <property type="entry name" value="SG protein - dephosphorylation function"/>
    <property type="match status" value="1"/>
</dbReference>
<evidence type="ECO:0000313" key="1">
    <source>
        <dbReference type="EMBL" id="EAK3959989.1"/>
    </source>
</evidence>
<dbReference type="EMBL" id="PQZD01000004">
    <property type="protein sequence ID" value="RTI48248.1"/>
    <property type="molecule type" value="Genomic_DNA"/>
</dbReference>
<dbReference type="EMBL" id="AACFWJ010000015">
    <property type="protein sequence ID" value="EAK3959989.1"/>
    <property type="molecule type" value="Genomic_DNA"/>
</dbReference>
<name>A0A2U0QLV4_CAMJU</name>
<dbReference type="InterPro" id="IPR036412">
    <property type="entry name" value="HAD-like_sf"/>
</dbReference>
<dbReference type="RefSeq" id="WP_002857947.1">
    <property type="nucleotide sequence ID" value="NZ_AACERE020000017.1"/>
</dbReference>
<dbReference type="Gene3D" id="3.40.50.1000">
    <property type="entry name" value="HAD superfamily/HAD-like"/>
    <property type="match status" value="1"/>
</dbReference>
<evidence type="ECO:0000313" key="3">
    <source>
        <dbReference type="Proteomes" id="UP000410873"/>
    </source>
</evidence>
<dbReference type="Proteomes" id="UP000287197">
    <property type="component" value="Unassembled WGS sequence"/>
</dbReference>
<reference evidence="2" key="3">
    <citation type="journal article" date="2019" name="Appl. Environ. Microbiol.">
        <title>Population genetics and characterization of Campylobacter jejuni isolates in western jackdaws and game birds in Finland.</title>
        <authorList>
            <person name="Kovanen S."/>
            <person name="Rossi M."/>
            <person name="Pohja-Mykra M."/>
            <person name="Nieminen T."/>
            <person name="Raunio-Saarnisto M."/>
            <person name="Sauvala M."/>
            <person name="Fredriksson-Ahomaa M."/>
            <person name="Hanninen M.L."/>
            <person name="Kivisto R."/>
        </authorList>
    </citation>
    <scope>NUCLEOTIDE SEQUENCE</scope>
    <source>
        <strain evidence="2">SO-26</strain>
    </source>
</reference>
<reference evidence="2" key="1">
    <citation type="submission" date="2018-01" db="EMBL/GenBank/DDBJ databases">
        <authorList>
            <person name="Kovanen S."/>
            <person name="Nieminen T."/>
            <person name="Pohja-Mykra M."/>
            <person name="Raunio-Saarnisto M."/>
            <person name="Sauvala M."/>
            <person name="Fredriksson-Ahomaa M."/>
            <person name="Hanninen M.-L."/>
            <person name="Kivisto R."/>
        </authorList>
    </citation>
    <scope>NUCLEOTIDE SEQUENCE</scope>
    <source>
        <strain evidence="2">SO-26</strain>
    </source>
</reference>
<dbReference type="NCBIfam" id="TIGR01488">
    <property type="entry name" value="HAD-SF-IB"/>
    <property type="match status" value="1"/>
</dbReference>
<dbReference type="Pfam" id="PF12710">
    <property type="entry name" value="HAD"/>
    <property type="match status" value="1"/>
</dbReference>
<dbReference type="InterPro" id="IPR023214">
    <property type="entry name" value="HAD_sf"/>
</dbReference>
<proteinExistence type="predicted"/>